<dbReference type="STRING" id="204536.SULAZ_0979"/>
<proteinExistence type="predicted"/>
<dbReference type="EMBL" id="CP001229">
    <property type="protein sequence ID" value="ACN99559.1"/>
    <property type="molecule type" value="Genomic_DNA"/>
</dbReference>
<evidence type="ECO:0000256" key="1">
    <source>
        <dbReference type="ARBA" id="ARBA00004613"/>
    </source>
</evidence>
<protein>
    <submittedName>
        <fullName evidence="4">Polysaccharide deacetylase family protein</fullName>
    </submittedName>
</protein>
<dbReference type="RefSeq" id="WP_012674872.1">
    <property type="nucleotide sequence ID" value="NC_012438.1"/>
</dbReference>
<dbReference type="SUPFAM" id="SSF88713">
    <property type="entry name" value="Glycoside hydrolase/deacetylase"/>
    <property type="match status" value="1"/>
</dbReference>
<dbReference type="AlphaFoldDB" id="C1DV15"/>
<evidence type="ECO:0000313" key="5">
    <source>
        <dbReference type="Proteomes" id="UP000001369"/>
    </source>
</evidence>
<dbReference type="KEGG" id="saf:SULAZ_0979"/>
<dbReference type="OrthoDB" id="9778320at2"/>
<sequence>MKVLTYHNIDYPPENAKLKSLYVNPNKFESQIKLLKKLGFQTVLSDEINKSKKNIILTFDDGYRDFVRNAYPILKKYNAKAIIFVVVGLTGKYNLWDWEKLNVKKPLMDWEEIKFLVSEGFEIGSHTITHPYLTKIPEKTAKAEIEDSKKILEDKLGVEIKTFCYPYGDYNERIKDLVADAGYKMAFTTQEGSYEESKDIYQIKRITVFGHYLLPQFLWKFLV</sequence>
<keyword evidence="5" id="KW-1185">Reference proteome</keyword>
<accession>C1DV15</accession>
<dbReference type="InterPro" id="IPR002509">
    <property type="entry name" value="NODB_dom"/>
</dbReference>
<comment type="subcellular location">
    <subcellularLocation>
        <location evidence="1">Secreted</location>
    </subcellularLocation>
</comment>
<reference evidence="4 5" key="1">
    <citation type="journal article" date="2009" name="J. Bacteriol.">
        <title>Complete and draft genome sequences of six members of the Aquificales.</title>
        <authorList>
            <person name="Reysenbach A.L."/>
            <person name="Hamamura N."/>
            <person name="Podar M."/>
            <person name="Griffiths E."/>
            <person name="Ferreira S."/>
            <person name="Hochstein R."/>
            <person name="Heidelberg J."/>
            <person name="Johnson J."/>
            <person name="Mead D."/>
            <person name="Pohorille A."/>
            <person name="Sarmiento M."/>
            <person name="Schweighofer K."/>
            <person name="Seshadri R."/>
            <person name="Voytek M.A."/>
        </authorList>
    </citation>
    <scope>NUCLEOTIDE SEQUENCE [LARGE SCALE GENOMIC DNA]</scope>
    <source>
        <strain evidence="5">Az-Fu1 / DSM 15241 / OCM 825</strain>
    </source>
</reference>
<dbReference type="PANTHER" id="PTHR34216">
    <property type="match status" value="1"/>
</dbReference>
<keyword evidence="2" id="KW-0732">Signal</keyword>
<dbReference type="HOGENOM" id="CLU_030024_5_2_0"/>
<evidence type="ECO:0000259" key="3">
    <source>
        <dbReference type="PROSITE" id="PS51677"/>
    </source>
</evidence>
<dbReference type="GO" id="GO:0005576">
    <property type="term" value="C:extracellular region"/>
    <property type="evidence" value="ECO:0007669"/>
    <property type="project" value="UniProtKB-SubCell"/>
</dbReference>
<organism evidence="4 5">
    <name type="scientific">Sulfurihydrogenibium azorense (strain DSM 15241 / OCM 825 / Az-Fu1)</name>
    <dbReference type="NCBI Taxonomy" id="204536"/>
    <lineage>
        <taxon>Bacteria</taxon>
        <taxon>Pseudomonadati</taxon>
        <taxon>Aquificota</taxon>
        <taxon>Aquificia</taxon>
        <taxon>Aquificales</taxon>
        <taxon>Hydrogenothermaceae</taxon>
        <taxon>Sulfurihydrogenibium</taxon>
    </lineage>
</organism>
<dbReference type="GO" id="GO:0005975">
    <property type="term" value="P:carbohydrate metabolic process"/>
    <property type="evidence" value="ECO:0007669"/>
    <property type="project" value="InterPro"/>
</dbReference>
<evidence type="ECO:0000256" key="2">
    <source>
        <dbReference type="ARBA" id="ARBA00022729"/>
    </source>
</evidence>
<dbReference type="PANTHER" id="PTHR34216:SF3">
    <property type="entry name" value="POLY-BETA-1,6-N-ACETYL-D-GLUCOSAMINE N-DEACETYLASE"/>
    <property type="match status" value="1"/>
</dbReference>
<dbReference type="PROSITE" id="PS51677">
    <property type="entry name" value="NODB"/>
    <property type="match status" value="1"/>
</dbReference>
<name>C1DV15_SULAA</name>
<feature type="domain" description="NodB homology" evidence="3">
    <location>
        <begin position="53"/>
        <end position="223"/>
    </location>
</feature>
<dbReference type="eggNOG" id="COG0726">
    <property type="taxonomic scope" value="Bacteria"/>
</dbReference>
<dbReference type="Gene3D" id="3.20.20.370">
    <property type="entry name" value="Glycoside hydrolase/deacetylase"/>
    <property type="match status" value="1"/>
</dbReference>
<dbReference type="Pfam" id="PF01522">
    <property type="entry name" value="Polysacc_deac_1"/>
    <property type="match status" value="1"/>
</dbReference>
<dbReference type="Proteomes" id="UP000001369">
    <property type="component" value="Chromosome"/>
</dbReference>
<dbReference type="InterPro" id="IPR011330">
    <property type="entry name" value="Glyco_hydro/deAcase_b/a-brl"/>
</dbReference>
<dbReference type="GO" id="GO:0016810">
    <property type="term" value="F:hydrolase activity, acting on carbon-nitrogen (but not peptide) bonds"/>
    <property type="evidence" value="ECO:0007669"/>
    <property type="project" value="InterPro"/>
</dbReference>
<dbReference type="CDD" id="cd10918">
    <property type="entry name" value="CE4_NodB_like_5s_6s"/>
    <property type="match status" value="1"/>
</dbReference>
<evidence type="ECO:0000313" key="4">
    <source>
        <dbReference type="EMBL" id="ACN99559.1"/>
    </source>
</evidence>
<dbReference type="InterPro" id="IPR051398">
    <property type="entry name" value="Polysacch_Deacetylase"/>
</dbReference>
<gene>
    <name evidence="4" type="ordered locus">SULAZ_0979</name>
</gene>